<dbReference type="Proteomes" id="UP000262712">
    <property type="component" value="Chromosome"/>
</dbReference>
<dbReference type="PROSITE" id="PS51192">
    <property type="entry name" value="HELICASE_ATP_BIND_1"/>
    <property type="match status" value="1"/>
</dbReference>
<dbReference type="PANTHER" id="PTHR43519:SF1">
    <property type="entry name" value="ATP-DEPENDENT RNA HELICASE HRPB"/>
    <property type="match status" value="1"/>
</dbReference>
<dbReference type="InterPro" id="IPR013689">
    <property type="entry name" value="RNA_helicase_ATP-dep_HrpB_C"/>
</dbReference>
<dbReference type="SMART" id="SM00847">
    <property type="entry name" value="HA2"/>
    <property type="match status" value="1"/>
</dbReference>
<reference evidence="7 10" key="2">
    <citation type="submission" date="2018-08" db="EMBL/GenBank/DDBJ databases">
        <title>Complete genome of the Arcobacter molluscorum type strain LMG 25693.</title>
        <authorList>
            <person name="Miller W.G."/>
            <person name="Yee E."/>
            <person name="Bono J.L."/>
        </authorList>
    </citation>
    <scope>NUCLEOTIDE SEQUENCE [LARGE SCALE GENOMIC DNA]</scope>
    <source>
        <strain evidence="7 10">CECT 7696</strain>
    </source>
</reference>
<evidence type="ECO:0000256" key="1">
    <source>
        <dbReference type="ARBA" id="ARBA00022741"/>
    </source>
</evidence>
<dbReference type="GO" id="GO:0016787">
    <property type="term" value="F:hydrolase activity"/>
    <property type="evidence" value="ECO:0007669"/>
    <property type="project" value="UniProtKB-KW"/>
</dbReference>
<evidence type="ECO:0000256" key="4">
    <source>
        <dbReference type="ARBA" id="ARBA00022840"/>
    </source>
</evidence>
<dbReference type="KEGG" id="amol:AMOL_1730"/>
<dbReference type="FunFam" id="3.40.50.300:FF:002125">
    <property type="entry name" value="ATP-dependent helicase HrpB"/>
    <property type="match status" value="1"/>
</dbReference>
<dbReference type="EMBL" id="CP032098">
    <property type="protein sequence ID" value="AXX92695.1"/>
    <property type="molecule type" value="Genomic_DNA"/>
</dbReference>
<dbReference type="InterPro" id="IPR001650">
    <property type="entry name" value="Helicase_C-like"/>
</dbReference>
<gene>
    <name evidence="8" type="primary">hrpB</name>
    <name evidence="7" type="ORF">AMOL_1730</name>
    <name evidence="8" type="ORF">CPU12_02385</name>
</gene>
<dbReference type="PIRSF" id="PIRSF005496">
    <property type="entry name" value="ATP_hel_hrpB"/>
    <property type="match status" value="1"/>
</dbReference>
<organism evidence="8 9">
    <name type="scientific">Malaciobacter molluscorum LMG 25693</name>
    <dbReference type="NCBI Taxonomy" id="870501"/>
    <lineage>
        <taxon>Bacteria</taxon>
        <taxon>Pseudomonadati</taxon>
        <taxon>Campylobacterota</taxon>
        <taxon>Epsilonproteobacteria</taxon>
        <taxon>Campylobacterales</taxon>
        <taxon>Arcobacteraceae</taxon>
        <taxon>Malaciobacter</taxon>
    </lineage>
</organism>
<dbReference type="EMBL" id="NXFY01000002">
    <property type="protein sequence ID" value="PHO19113.1"/>
    <property type="molecule type" value="Genomic_DNA"/>
</dbReference>
<dbReference type="Pfam" id="PF00270">
    <property type="entry name" value="DEAD"/>
    <property type="match status" value="1"/>
</dbReference>
<evidence type="ECO:0000313" key="7">
    <source>
        <dbReference type="EMBL" id="AXX92695.1"/>
    </source>
</evidence>
<evidence type="ECO:0000313" key="9">
    <source>
        <dbReference type="Proteomes" id="UP000221222"/>
    </source>
</evidence>
<dbReference type="GO" id="GO:0003676">
    <property type="term" value="F:nucleic acid binding"/>
    <property type="evidence" value="ECO:0007669"/>
    <property type="project" value="InterPro"/>
</dbReference>
<dbReference type="InterPro" id="IPR049614">
    <property type="entry name" value="HrpB_DEXH"/>
</dbReference>
<dbReference type="PANTHER" id="PTHR43519">
    <property type="entry name" value="ATP-DEPENDENT RNA HELICASE HRPB"/>
    <property type="match status" value="1"/>
</dbReference>
<dbReference type="SMART" id="SM00490">
    <property type="entry name" value="HELICc"/>
    <property type="match status" value="1"/>
</dbReference>
<proteinExistence type="predicted"/>
<evidence type="ECO:0000259" key="6">
    <source>
        <dbReference type="PROSITE" id="PS51194"/>
    </source>
</evidence>
<feature type="domain" description="Helicase ATP-binding" evidence="5">
    <location>
        <begin position="14"/>
        <end position="178"/>
    </location>
</feature>
<dbReference type="NCBIfam" id="TIGR01970">
    <property type="entry name" value="DEAH_box_HrpB"/>
    <property type="match status" value="1"/>
</dbReference>
<dbReference type="InterPro" id="IPR010225">
    <property type="entry name" value="HrpB"/>
</dbReference>
<dbReference type="Gene3D" id="3.40.50.300">
    <property type="entry name" value="P-loop containing nucleotide triphosphate hydrolases"/>
    <property type="match status" value="2"/>
</dbReference>
<dbReference type="InterPro" id="IPR007502">
    <property type="entry name" value="Helicase-assoc_dom"/>
</dbReference>
<evidence type="ECO:0000313" key="10">
    <source>
        <dbReference type="Proteomes" id="UP000262712"/>
    </source>
</evidence>
<protein>
    <submittedName>
        <fullName evidence="8">ATP-dependent helicase HrpB</fullName>
    </submittedName>
</protein>
<dbReference type="CDD" id="cd18791">
    <property type="entry name" value="SF2_C_RHA"/>
    <property type="match status" value="1"/>
</dbReference>
<reference evidence="8 9" key="1">
    <citation type="submission" date="2017-09" db="EMBL/GenBank/DDBJ databases">
        <title>Arcobacter canalis sp. nov., a new species isolated from a water canal contaminated with urban sewage.</title>
        <authorList>
            <person name="Perez-Cataluna A."/>
            <person name="Salas-Masso N."/>
            <person name="Figueras M.J."/>
        </authorList>
    </citation>
    <scope>NUCLEOTIDE SEQUENCE [LARGE SCALE GENOMIC DNA]</scope>
    <source>
        <strain evidence="8 9">F98-3</strain>
    </source>
</reference>
<dbReference type="Pfam" id="PF00271">
    <property type="entry name" value="Helicase_C"/>
    <property type="match status" value="1"/>
</dbReference>
<dbReference type="SUPFAM" id="SSF52540">
    <property type="entry name" value="P-loop containing nucleoside triphosphate hydrolases"/>
    <property type="match status" value="1"/>
</dbReference>
<dbReference type="GO" id="GO:0004386">
    <property type="term" value="F:helicase activity"/>
    <property type="evidence" value="ECO:0007669"/>
    <property type="project" value="UniProtKB-KW"/>
</dbReference>
<dbReference type="InterPro" id="IPR014001">
    <property type="entry name" value="Helicase_ATP-bd"/>
</dbReference>
<keyword evidence="3 8" id="KW-0347">Helicase</keyword>
<dbReference type="GO" id="GO:0005524">
    <property type="term" value="F:ATP binding"/>
    <property type="evidence" value="ECO:0007669"/>
    <property type="project" value="UniProtKB-KW"/>
</dbReference>
<dbReference type="PROSITE" id="PS51194">
    <property type="entry name" value="HELICASE_CTER"/>
    <property type="match status" value="1"/>
</dbReference>
<dbReference type="CDD" id="cd17990">
    <property type="entry name" value="DEXHc_HrpB"/>
    <property type="match status" value="1"/>
</dbReference>
<dbReference type="Gene3D" id="1.20.120.1080">
    <property type="match status" value="1"/>
</dbReference>
<dbReference type="InterPro" id="IPR011545">
    <property type="entry name" value="DEAD/DEAH_box_helicase_dom"/>
</dbReference>
<evidence type="ECO:0000256" key="2">
    <source>
        <dbReference type="ARBA" id="ARBA00022801"/>
    </source>
</evidence>
<sequence>MNNLPIYEVLDELKLKLKHENRVILQATTGSGKSTVIPISLLKEDYLKNKKIIVLEPRRLAARVIAKQLAKNLNENVGKTVGYQVKLDSCFSKETKILVITEALLIRKIQSNQSIDDIGLIIFDEFHERSIHTDLTLAFSLQIQEFLREDLKLLIMSATLNSEKLSEFLNASIITSIAKNYDVKNIYLPKDIRQPKYEDVSLVIETIYKALTYTNKNILVFLHGQKQIIEVKNSLNISKDILVLPLYSNLNKKLQDLAISKQNKRKIILATNVAQTSLTIEDVNVVIDSGLEKVSRYDSSTGLNYLELSFISKESALQRQGRAGRLENGICYKLWHESKILDETLKPEILRTDLTQTLLELSLWQINSFDDLKWIDKPNEISITHAKELLVNLNMMDENYKITSFGQKAIKLGIHPRFAYMILKANQLGFAYEASILASIFNENGINNDIFSFFIDCYEKQKNANILKEANLYIKKLKEVESINKKTFSYDLLGVLALFAYPDRLGKIREKDDIRYKLSNNKGAKLSKDNILFNEDFLVAINVNTNNIDSFIINAFKINLNDIYKYFSFYIKEEENIIFDKKNNKLQSRKTKYFLNLELDITPCKIDESNLKNLIIQVIKEEGLTLFNWDKKAILLKQRVDFLNYNDKTLGFASFDEKDLLNDIEDWLSIYLNDIKSIFDLKKLDLYSILINRLSWKQQKELDQLAPIYYLAASGSKIKIDYSNIKLPKLSIKIQEIFGTYDSIKILNNKIILQIELLSPALRPIQITNDLRSFWQNSYEEVRKELRGKYKKHYWPENPYSAQATNKLKKNMK</sequence>
<dbReference type="SMART" id="SM00487">
    <property type="entry name" value="DEXDc"/>
    <property type="match status" value="1"/>
</dbReference>
<keyword evidence="1" id="KW-0547">Nucleotide-binding</keyword>
<dbReference type="Pfam" id="PF08482">
    <property type="entry name" value="HrpB_C"/>
    <property type="match status" value="1"/>
</dbReference>
<dbReference type="InterPro" id="IPR027417">
    <property type="entry name" value="P-loop_NTPase"/>
</dbReference>
<accession>A0A2G1DKR5</accession>
<keyword evidence="4" id="KW-0067">ATP-binding</keyword>
<keyword evidence="9" id="KW-1185">Reference proteome</keyword>
<evidence type="ECO:0000256" key="3">
    <source>
        <dbReference type="ARBA" id="ARBA00022806"/>
    </source>
</evidence>
<dbReference type="Proteomes" id="UP000221222">
    <property type="component" value="Unassembled WGS sequence"/>
</dbReference>
<evidence type="ECO:0000259" key="5">
    <source>
        <dbReference type="PROSITE" id="PS51192"/>
    </source>
</evidence>
<evidence type="ECO:0000313" key="8">
    <source>
        <dbReference type="EMBL" id="PHO19113.1"/>
    </source>
</evidence>
<keyword evidence="2" id="KW-0378">Hydrolase</keyword>
<feature type="domain" description="Helicase C-terminal" evidence="6">
    <location>
        <begin position="203"/>
        <end position="365"/>
    </location>
</feature>
<dbReference type="AlphaFoldDB" id="A0A2G1DKR5"/>
<dbReference type="RefSeq" id="WP_099341473.1">
    <property type="nucleotide sequence ID" value="NZ_CP032098.1"/>
</dbReference>
<name>A0A2G1DKR5_9BACT</name>